<evidence type="ECO:0008006" key="5">
    <source>
        <dbReference type="Google" id="ProtNLM"/>
    </source>
</evidence>
<feature type="transmembrane region" description="Helical" evidence="2">
    <location>
        <begin position="77"/>
        <end position="96"/>
    </location>
</feature>
<evidence type="ECO:0000313" key="4">
    <source>
        <dbReference type="Proteomes" id="UP001292094"/>
    </source>
</evidence>
<keyword evidence="2" id="KW-1133">Transmembrane helix</keyword>
<dbReference type="Pfam" id="PF14808">
    <property type="entry name" value="TMEM164"/>
    <property type="match status" value="1"/>
</dbReference>
<keyword evidence="4" id="KW-1185">Reference proteome</keyword>
<feature type="transmembrane region" description="Helical" evidence="2">
    <location>
        <begin position="45"/>
        <end position="65"/>
    </location>
</feature>
<organism evidence="3 4">
    <name type="scientific">Petrolisthes manimaculis</name>
    <dbReference type="NCBI Taxonomy" id="1843537"/>
    <lineage>
        <taxon>Eukaryota</taxon>
        <taxon>Metazoa</taxon>
        <taxon>Ecdysozoa</taxon>
        <taxon>Arthropoda</taxon>
        <taxon>Crustacea</taxon>
        <taxon>Multicrustacea</taxon>
        <taxon>Malacostraca</taxon>
        <taxon>Eumalacostraca</taxon>
        <taxon>Eucarida</taxon>
        <taxon>Decapoda</taxon>
        <taxon>Pleocyemata</taxon>
        <taxon>Anomura</taxon>
        <taxon>Galatheoidea</taxon>
        <taxon>Porcellanidae</taxon>
        <taxon>Petrolisthes</taxon>
    </lineage>
</organism>
<dbReference type="Proteomes" id="UP001292094">
    <property type="component" value="Unassembled WGS sequence"/>
</dbReference>
<dbReference type="EMBL" id="JAWZYT010002236">
    <property type="protein sequence ID" value="KAK4305759.1"/>
    <property type="molecule type" value="Genomic_DNA"/>
</dbReference>
<sequence length="342" mass="38336">MAWGGRYSLENMLDWCAGGVDPSIPGNGGPSCAGFLSVHRRLCETLLGCAISMLYFYWGYSYITYPSSYKFVRKDRGGKRALLVLVSLVFGVEIGFKFATKQLIYLLNPCHVTTAIQIYLLGAPPSRVVTTVFRVHLNFLNGAVLALIFPVTNSRLLPFEVELYWIQHIMMLVTPYYLLRLGGVYTVESVRDMSWTVMSLGILLLYHFLPLQMIGVAAEVNLNNMLCPAISDPFYGPNYRVAAFLHQSLCVPLISKTFCIIANFFITKFPPTKVKDSLETDVTMSWYDQYIAAGQNGTPRAPLSYAPPSIHRRTRMSTPPFPTPSSSTSPPVQWNGHHNHQD</sequence>
<evidence type="ECO:0000256" key="1">
    <source>
        <dbReference type="SAM" id="MobiDB-lite"/>
    </source>
</evidence>
<dbReference type="AlphaFoldDB" id="A0AAE1PE30"/>
<keyword evidence="2" id="KW-0812">Transmembrane</keyword>
<proteinExistence type="predicted"/>
<evidence type="ECO:0000256" key="2">
    <source>
        <dbReference type="SAM" id="Phobius"/>
    </source>
</evidence>
<reference evidence="3" key="1">
    <citation type="submission" date="2023-11" db="EMBL/GenBank/DDBJ databases">
        <title>Genome assemblies of two species of porcelain crab, Petrolisthes cinctipes and Petrolisthes manimaculis (Anomura: Porcellanidae).</title>
        <authorList>
            <person name="Angst P."/>
        </authorList>
    </citation>
    <scope>NUCLEOTIDE SEQUENCE</scope>
    <source>
        <strain evidence="3">PB745_02</strain>
        <tissue evidence="3">Gill</tissue>
    </source>
</reference>
<feature type="transmembrane region" description="Helical" evidence="2">
    <location>
        <begin position="164"/>
        <end position="183"/>
    </location>
</feature>
<name>A0AAE1PE30_9EUCA</name>
<feature type="transmembrane region" description="Helical" evidence="2">
    <location>
        <begin position="195"/>
        <end position="218"/>
    </location>
</feature>
<feature type="transmembrane region" description="Helical" evidence="2">
    <location>
        <begin position="244"/>
        <end position="266"/>
    </location>
</feature>
<gene>
    <name evidence="3" type="ORF">Pmani_022350</name>
</gene>
<feature type="region of interest" description="Disordered" evidence="1">
    <location>
        <begin position="314"/>
        <end position="342"/>
    </location>
</feature>
<dbReference type="PANTHER" id="PTHR20948:SF2">
    <property type="entry name" value="TRANSMEMBRANE PROTEIN 164"/>
    <property type="match status" value="1"/>
</dbReference>
<comment type="caution">
    <text evidence="3">The sequence shown here is derived from an EMBL/GenBank/DDBJ whole genome shotgun (WGS) entry which is preliminary data.</text>
</comment>
<dbReference type="PANTHER" id="PTHR20948">
    <property type="entry name" value="TRANSMEMBRANE PROTEIN 164"/>
    <property type="match status" value="1"/>
</dbReference>
<keyword evidence="2" id="KW-0472">Membrane</keyword>
<feature type="transmembrane region" description="Helical" evidence="2">
    <location>
        <begin position="133"/>
        <end position="152"/>
    </location>
</feature>
<dbReference type="InterPro" id="IPR026508">
    <property type="entry name" value="TMEM164"/>
</dbReference>
<protein>
    <recommendedName>
        <fullName evidence="5">Transmembrane protein 164</fullName>
    </recommendedName>
</protein>
<evidence type="ECO:0000313" key="3">
    <source>
        <dbReference type="EMBL" id="KAK4305759.1"/>
    </source>
</evidence>
<accession>A0AAE1PE30</accession>